<protein>
    <submittedName>
        <fullName evidence="1">Uncharacterized protein</fullName>
    </submittedName>
</protein>
<accession>A0ACD5VZU4</accession>
<evidence type="ECO:0000313" key="1">
    <source>
        <dbReference type="EnsemblPlants" id="AVESA.00010b.r2.3DG0545740.1.CDS.1"/>
    </source>
</evidence>
<dbReference type="EnsemblPlants" id="AVESA.00010b.r2.3DG0545740.1">
    <property type="protein sequence ID" value="AVESA.00010b.r2.3DG0545740.1.CDS.1"/>
    <property type="gene ID" value="AVESA.00010b.r2.3DG0545740"/>
</dbReference>
<reference evidence="1" key="1">
    <citation type="submission" date="2021-05" db="EMBL/GenBank/DDBJ databases">
        <authorList>
            <person name="Scholz U."/>
            <person name="Mascher M."/>
            <person name="Fiebig A."/>
        </authorList>
    </citation>
    <scope>NUCLEOTIDE SEQUENCE [LARGE SCALE GENOMIC DNA]</scope>
</reference>
<dbReference type="Proteomes" id="UP001732700">
    <property type="component" value="Chromosome 3D"/>
</dbReference>
<reference evidence="1" key="2">
    <citation type="submission" date="2025-09" db="UniProtKB">
        <authorList>
            <consortium name="EnsemblPlants"/>
        </authorList>
    </citation>
    <scope>IDENTIFICATION</scope>
</reference>
<proteinExistence type="predicted"/>
<organism evidence="1 2">
    <name type="scientific">Avena sativa</name>
    <name type="common">Oat</name>
    <dbReference type="NCBI Taxonomy" id="4498"/>
    <lineage>
        <taxon>Eukaryota</taxon>
        <taxon>Viridiplantae</taxon>
        <taxon>Streptophyta</taxon>
        <taxon>Embryophyta</taxon>
        <taxon>Tracheophyta</taxon>
        <taxon>Spermatophyta</taxon>
        <taxon>Magnoliopsida</taxon>
        <taxon>Liliopsida</taxon>
        <taxon>Poales</taxon>
        <taxon>Poaceae</taxon>
        <taxon>BOP clade</taxon>
        <taxon>Pooideae</taxon>
        <taxon>Poodae</taxon>
        <taxon>Poeae</taxon>
        <taxon>Poeae Chloroplast Group 1 (Aveneae type)</taxon>
        <taxon>Aveninae</taxon>
        <taxon>Avena</taxon>
    </lineage>
</organism>
<sequence length="85" mass="8838">MSVGMKPAEDAGTGVPKPPAGIARFDRLLSGLAAGALADIEPDRLKGDIQRWAKAVAALVRQLSFGAWPEKGDGSSEHQKAGGER</sequence>
<name>A0ACD5VZU4_AVESA</name>
<keyword evidence="2" id="KW-1185">Reference proteome</keyword>
<evidence type="ECO:0000313" key="2">
    <source>
        <dbReference type="Proteomes" id="UP001732700"/>
    </source>
</evidence>